<evidence type="ECO:0000313" key="6">
    <source>
        <dbReference type="Proteomes" id="UP000232875"/>
    </source>
</evidence>
<dbReference type="InterPro" id="IPR036867">
    <property type="entry name" value="R3H_dom_sf"/>
</dbReference>
<dbReference type="InterPro" id="IPR035979">
    <property type="entry name" value="RBD_domain_sf"/>
</dbReference>
<feature type="region of interest" description="Disordered" evidence="2">
    <location>
        <begin position="518"/>
        <end position="562"/>
    </location>
</feature>
<dbReference type="PROSITE" id="PS50102">
    <property type="entry name" value="RRM"/>
    <property type="match status" value="1"/>
</dbReference>
<organism evidence="5 6">
    <name type="scientific">Malassezia vespertilionis</name>
    <dbReference type="NCBI Taxonomy" id="2020962"/>
    <lineage>
        <taxon>Eukaryota</taxon>
        <taxon>Fungi</taxon>
        <taxon>Dikarya</taxon>
        <taxon>Basidiomycota</taxon>
        <taxon>Ustilaginomycotina</taxon>
        <taxon>Malasseziomycetes</taxon>
        <taxon>Malasseziales</taxon>
        <taxon>Malasseziaceae</taxon>
        <taxon>Malassezia</taxon>
    </lineage>
</organism>
<dbReference type="Proteomes" id="UP000232875">
    <property type="component" value="Unassembled WGS sequence"/>
</dbReference>
<evidence type="ECO:0000256" key="2">
    <source>
        <dbReference type="SAM" id="MobiDB-lite"/>
    </source>
</evidence>
<dbReference type="InterPro" id="IPR034069">
    <property type="entry name" value="R3H_Cip2"/>
</dbReference>
<feature type="region of interest" description="Disordered" evidence="2">
    <location>
        <begin position="230"/>
        <end position="252"/>
    </location>
</feature>
<dbReference type="InterPro" id="IPR000504">
    <property type="entry name" value="RRM_dom"/>
</dbReference>
<feature type="compositionally biased region" description="Basic and acidic residues" evidence="2">
    <location>
        <begin position="234"/>
        <end position="245"/>
    </location>
</feature>
<keyword evidence="6" id="KW-1185">Reference proteome</keyword>
<feature type="region of interest" description="Disordered" evidence="2">
    <location>
        <begin position="597"/>
        <end position="619"/>
    </location>
</feature>
<evidence type="ECO:0000259" key="4">
    <source>
        <dbReference type="PROSITE" id="PS51061"/>
    </source>
</evidence>
<dbReference type="OrthoDB" id="434258at2759"/>
<evidence type="ECO:0000259" key="3">
    <source>
        <dbReference type="PROSITE" id="PS50102"/>
    </source>
</evidence>
<dbReference type="InterPro" id="IPR012677">
    <property type="entry name" value="Nucleotide-bd_a/b_plait_sf"/>
</dbReference>
<sequence length="619" mass="67406">MIVILTAGTMLIFSVSFQFFRMLPEETQQGPSFAIMAEKNFVQSFDAMNVGNELPADNGLAEPYAAPNNVPFDAIMSFSPFHLTQPSPSLQDNATANMYSSRFQHLFSNGNSAPGNSVARTKSQEDMFAKAPGAVPDAATPGRETDIIPTAIRDLGIPVPYAFNYHFDQGIFRGLAFANFHSPAEANEVVAALNGLDVSGRKLRVEYKKVLQAGEKERIEKEKAIKRLQYPHGASDKDRKKDKPMGAEFVPSSLGMPSAPSRVVSPSVPLLNTFSPPPLAMPHQENVAALDAGSFSNTSDSALNDSLDLNDPFALEVYSRVLLFKDDRIRDELAFSKSLSHTERRIVQLVTQKLGLFHRMVGGADERQVIVTKFELPQRTTPIPLDARDGSSQSTPSAPTILRPDLRSKQSAPDMKRATRDTIAEQEHARARNGLLAHPSLPARRPNSGMREGYAQDPRFEFNNLTPGAGMFGFPFDMTSVPLLPRPNSVDIEHLDQYQNTKSPTPFASSFRSKSPFASHALHHGTGASTPVSPLAHSTGALDTSQPGAALNGLAGTHRPLPMRGMPVDLNINDKIKPRLQVTSHLADAPHSERLWEKSVSDSSEHALAFAGASKDTTP</sequence>
<dbReference type="PROSITE" id="PS51061">
    <property type="entry name" value="R3H"/>
    <property type="match status" value="1"/>
</dbReference>
<accession>A0A2N1JED3</accession>
<feature type="domain" description="R3H" evidence="4">
    <location>
        <begin position="311"/>
        <end position="375"/>
    </location>
</feature>
<feature type="region of interest" description="Disordered" evidence="2">
    <location>
        <begin position="381"/>
        <end position="418"/>
    </location>
</feature>
<dbReference type="CDD" id="cd02639">
    <property type="entry name" value="R3H_RRM"/>
    <property type="match status" value="1"/>
</dbReference>
<keyword evidence="1" id="KW-0694">RNA-binding</keyword>
<name>A0A2N1JED3_9BASI</name>
<evidence type="ECO:0000256" key="1">
    <source>
        <dbReference type="PROSITE-ProRule" id="PRU00176"/>
    </source>
</evidence>
<feature type="region of interest" description="Disordered" evidence="2">
    <location>
        <begin position="430"/>
        <end position="450"/>
    </location>
</feature>
<evidence type="ECO:0000313" key="5">
    <source>
        <dbReference type="EMBL" id="PKI84910.1"/>
    </source>
</evidence>
<dbReference type="Gene3D" id="3.30.70.330">
    <property type="match status" value="1"/>
</dbReference>
<feature type="domain" description="RRM" evidence="3">
    <location>
        <begin position="104"/>
        <end position="210"/>
    </location>
</feature>
<proteinExistence type="predicted"/>
<dbReference type="InterPro" id="IPR001374">
    <property type="entry name" value="R3H_dom"/>
</dbReference>
<gene>
    <name evidence="5" type="ORF">MVES_000813</name>
</gene>
<dbReference type="SUPFAM" id="SSF54928">
    <property type="entry name" value="RNA-binding domain, RBD"/>
    <property type="match status" value="1"/>
</dbReference>
<dbReference type="STRING" id="2020962.A0A2N1JED3"/>
<dbReference type="EMBL" id="KZ454988">
    <property type="protein sequence ID" value="PKI84910.1"/>
    <property type="molecule type" value="Genomic_DNA"/>
</dbReference>
<evidence type="ECO:0008006" key="7">
    <source>
        <dbReference type="Google" id="ProtNLM"/>
    </source>
</evidence>
<reference evidence="5 6" key="1">
    <citation type="submission" date="2017-10" db="EMBL/GenBank/DDBJ databases">
        <title>A novel species of cold-tolerant Malassezia isolated from bats.</title>
        <authorList>
            <person name="Lorch J.M."/>
            <person name="Palmer J.M."/>
            <person name="Vanderwolf K.J."/>
            <person name="Schmidt K.Z."/>
            <person name="Verant M.L."/>
            <person name="Weller T.J."/>
            <person name="Blehert D.S."/>
        </authorList>
    </citation>
    <scope>NUCLEOTIDE SEQUENCE [LARGE SCALE GENOMIC DNA]</scope>
    <source>
        <strain evidence="5 6">NWHC:44797-103</strain>
    </source>
</reference>
<protein>
    <recommendedName>
        <fullName evidence="7">RRM domain-containing protein</fullName>
    </recommendedName>
</protein>
<dbReference type="Gene3D" id="3.30.1370.50">
    <property type="entry name" value="R3H-like domain"/>
    <property type="match status" value="1"/>
</dbReference>
<feature type="compositionally biased region" description="Basic and acidic residues" evidence="2">
    <location>
        <begin position="404"/>
        <end position="418"/>
    </location>
</feature>
<dbReference type="GO" id="GO:0003723">
    <property type="term" value="F:RNA binding"/>
    <property type="evidence" value="ECO:0007669"/>
    <property type="project" value="UniProtKB-UniRule"/>
</dbReference>
<dbReference type="AlphaFoldDB" id="A0A2N1JED3"/>